<keyword evidence="4" id="KW-1185">Reference proteome</keyword>
<evidence type="ECO:0000313" key="4">
    <source>
        <dbReference type="Proteomes" id="UP000825066"/>
    </source>
</evidence>
<accession>A0A246KVD8</accession>
<dbReference type="RefSeq" id="WP_088476252.1">
    <property type="nucleotide sequence ID" value="NZ_AP024684.1"/>
</dbReference>
<dbReference type="EMBL" id="AP024684">
    <property type="protein sequence ID" value="BCX42874.1"/>
    <property type="molecule type" value="Genomic_DNA"/>
</dbReference>
<gene>
    <name evidence="2" type="ORF">CEE55_16980</name>
    <name evidence="1" type="ORF">STNY_R10540</name>
</gene>
<dbReference type="Proteomes" id="UP000197904">
    <property type="component" value="Unassembled WGS sequence"/>
</dbReference>
<name>A0A246KVD8_9GAMM</name>
<dbReference type="Proteomes" id="UP000825066">
    <property type="component" value="Chromosome"/>
</dbReference>
<sequence>MTAAPDARPREPAREACMRVTTSVILAIAVLLQAGCARTPEPAAAAEGCDDPQAHAWYLLPPPAQRRSRGSLPFLDFTGFARASYRDALRDLDGLPEPSFRCGSVPVQAYRFVWHTPFFRGVVVRAQRNAAGHAWIVGRSARDFEIPGSLPGSPATVIKGGACAPPRALSAQEWNAIAAAFALLQGEDSSAGLDGSSWMFESVVDGEQRWFARWVPRDPAFRNTGRMMVELAGCTDTLKGME</sequence>
<dbReference type="AlphaFoldDB" id="A0A246KVD8"/>
<dbReference type="EMBL" id="NIXP01000114">
    <property type="protein sequence ID" value="OWR29769.1"/>
    <property type="molecule type" value="Genomic_DNA"/>
</dbReference>
<proteinExistence type="predicted"/>
<protein>
    <submittedName>
        <fullName evidence="2">Uncharacterized protein</fullName>
    </submittedName>
</protein>
<evidence type="ECO:0000313" key="3">
    <source>
        <dbReference type="Proteomes" id="UP000197904"/>
    </source>
</evidence>
<evidence type="ECO:0000313" key="2">
    <source>
        <dbReference type="EMBL" id="OWR29769.1"/>
    </source>
</evidence>
<reference evidence="1 4" key="2">
    <citation type="submission" date="2021-05" db="EMBL/GenBank/DDBJ databases">
        <title>Complete Genome Sequence of Stenotrophomonas pavanii strain Y.</title>
        <authorList>
            <person name="Dohra H."/>
            <person name="Mohad Din A.R.J."/>
            <person name="Suzuki K."/>
            <person name="Fatma A."/>
            <person name="Honjyo M."/>
            <person name="Nishimura T."/>
            <person name="Moriuch R."/>
            <person name="Masuda K."/>
            <person name="Minoura A."/>
            <person name="Tashiro Y."/>
            <person name="Futamata H."/>
        </authorList>
    </citation>
    <scope>NUCLEOTIDE SEQUENCE [LARGE SCALE GENOMIC DNA]</scope>
    <source>
        <strain evidence="1">Berkeley</strain>
        <strain evidence="4">Y</strain>
    </source>
</reference>
<organism evidence="2 3">
    <name type="scientific">Stenotrophomonas pavanii</name>
    <dbReference type="NCBI Taxonomy" id="487698"/>
    <lineage>
        <taxon>Bacteria</taxon>
        <taxon>Pseudomonadati</taxon>
        <taxon>Pseudomonadota</taxon>
        <taxon>Gammaproteobacteria</taxon>
        <taxon>Lysobacterales</taxon>
        <taxon>Lysobacteraceae</taxon>
        <taxon>Stenotrophomonas</taxon>
    </lineage>
</organism>
<evidence type="ECO:0000313" key="1">
    <source>
        <dbReference type="EMBL" id="BCX42874.1"/>
    </source>
</evidence>
<reference evidence="2 3" key="1">
    <citation type="submission" date="2017-06" db="EMBL/GenBank/DDBJ databases">
        <authorList>
            <person name="Kim H.J."/>
            <person name="Triplett B.A."/>
        </authorList>
    </citation>
    <scope>NUCLEOTIDE SEQUENCE [LARGE SCALE GENOMIC DNA]</scope>
    <source>
        <strain evidence="2 3">S18795</strain>
    </source>
</reference>